<feature type="compositionally biased region" description="Basic and acidic residues" evidence="1">
    <location>
        <begin position="26"/>
        <end position="36"/>
    </location>
</feature>
<evidence type="ECO:0000313" key="3">
    <source>
        <dbReference type="Proteomes" id="UP000199184"/>
    </source>
</evidence>
<reference evidence="3" key="1">
    <citation type="submission" date="2016-08" db="EMBL/GenBank/DDBJ databases">
        <authorList>
            <person name="Varghese N."/>
            <person name="Submissions Spin"/>
        </authorList>
    </citation>
    <scope>NUCLEOTIDE SEQUENCE [LARGE SCALE GENOMIC DNA]</scope>
    <source>
        <strain evidence="3">ERR11</strain>
    </source>
</reference>
<gene>
    <name evidence="2" type="ORF">GA0061098_1018181</name>
</gene>
<dbReference type="EMBL" id="FMAI01000018">
    <property type="protein sequence ID" value="SCB53215.1"/>
    <property type="molecule type" value="Genomic_DNA"/>
</dbReference>
<accession>A0A1C3XM44</accession>
<dbReference type="AlphaFoldDB" id="A0A1C3XM44"/>
<sequence>MSTAAHRVLCSRRRWLGRRPRQSHPRGSDRPRLAKHEAAEKPVVGIVVSLGYLRSTRIAGLVIQLISADRAELEVHQVVGGDGARVPPMPVDREFSEIREAPPTSKSSVVAARDDNCACAAASSDASSCCGSCKRPVECSRELVDAGEDCCTRTKSSAEKLADDLLHQGSLRGRSATACVNMRVGGLIHSVVSLATRRAIPARVASRTS</sequence>
<keyword evidence="3" id="KW-1185">Reference proteome</keyword>
<dbReference type="Proteomes" id="UP000199184">
    <property type="component" value="Unassembled WGS sequence"/>
</dbReference>
<name>A0A1C3XM44_9BRAD</name>
<organism evidence="2 3">
    <name type="scientific">Bradyrhizobium shewense</name>
    <dbReference type="NCBI Taxonomy" id="1761772"/>
    <lineage>
        <taxon>Bacteria</taxon>
        <taxon>Pseudomonadati</taxon>
        <taxon>Pseudomonadota</taxon>
        <taxon>Alphaproteobacteria</taxon>
        <taxon>Hyphomicrobiales</taxon>
        <taxon>Nitrobacteraceae</taxon>
        <taxon>Bradyrhizobium</taxon>
    </lineage>
</organism>
<feature type="compositionally biased region" description="Basic residues" evidence="1">
    <location>
        <begin position="13"/>
        <end position="24"/>
    </location>
</feature>
<evidence type="ECO:0000256" key="1">
    <source>
        <dbReference type="SAM" id="MobiDB-lite"/>
    </source>
</evidence>
<feature type="region of interest" description="Disordered" evidence="1">
    <location>
        <begin position="13"/>
        <end position="36"/>
    </location>
</feature>
<proteinExistence type="predicted"/>
<protein>
    <submittedName>
        <fullName evidence="2">Uncharacterized protein</fullName>
    </submittedName>
</protein>
<evidence type="ECO:0000313" key="2">
    <source>
        <dbReference type="EMBL" id="SCB53215.1"/>
    </source>
</evidence>